<dbReference type="InterPro" id="IPR010169">
    <property type="entry name" value="AcOrn-deacetyl"/>
</dbReference>
<keyword evidence="8" id="KW-0862">Zinc</keyword>
<evidence type="ECO:0000256" key="9">
    <source>
        <dbReference type="ARBA" id="ARBA00023285"/>
    </source>
</evidence>
<accession>A0A128FGA2</accession>
<comment type="similarity">
    <text evidence="2">Belongs to the peptidase M20A family. ArgE subfamily.</text>
</comment>
<dbReference type="SUPFAM" id="SSF53187">
    <property type="entry name" value="Zn-dependent exopeptidases"/>
    <property type="match status" value="1"/>
</dbReference>
<dbReference type="SUPFAM" id="SSF55031">
    <property type="entry name" value="Bacterial exopeptidase dimerisation domain"/>
    <property type="match status" value="1"/>
</dbReference>
<dbReference type="Gene3D" id="3.40.630.10">
    <property type="entry name" value="Zn peptidases"/>
    <property type="match status" value="1"/>
</dbReference>
<comment type="cofactor">
    <cofactor evidence="1">
        <name>Zn(2+)</name>
        <dbReference type="ChEBI" id="CHEBI:29105"/>
    </cofactor>
</comment>
<dbReference type="InterPro" id="IPR036264">
    <property type="entry name" value="Bact_exopeptidase_dim_dom"/>
</dbReference>
<sequence>MTRATTTSLLERLIAFDTTSCHANLSMIHFIKQYLEDYGVASKLVFDDTGRKANLYAIIGPQDKPGVMLSGHTDTVPVEGQVWTKPAFTLTQDGDRFYGRGTADMKGFQAVVLQAVPAMVQRKLRLPIHLAFSYDEEIGCIGVRRLIDVMNQQPSQPLCCIIGEPTSMDVVTAHKGKVALAVTVKGKACHSGLAPLGVNAISYAARLINWLDNKASDKQNNGPFEEGYDIPFTTVHVGKLSGGIALNIVPDRCSFSFEIRYINGDNPHQIIDDFMGYADELVREMRLVDPTCKIDTEIVTEYPGLKTTDRADIIEFVQRLAGKNTMNKVNFGTEGGLFDTRLHIPTVVCGPGSMQQGHKPDEFITQSQLEDCELFIDRLLDELTE</sequence>
<dbReference type="OrthoDB" id="3665926at2"/>
<evidence type="ECO:0000256" key="4">
    <source>
        <dbReference type="ARBA" id="ARBA00022571"/>
    </source>
</evidence>
<dbReference type="GO" id="GO:0006526">
    <property type="term" value="P:L-arginine biosynthetic process"/>
    <property type="evidence" value="ECO:0007669"/>
    <property type="project" value="UniProtKB-KW"/>
</dbReference>
<evidence type="ECO:0000256" key="8">
    <source>
        <dbReference type="ARBA" id="ARBA00022833"/>
    </source>
</evidence>
<proteinExistence type="inferred from homology"/>
<evidence type="ECO:0000259" key="10">
    <source>
        <dbReference type="Pfam" id="PF07687"/>
    </source>
</evidence>
<dbReference type="PANTHER" id="PTHR43808">
    <property type="entry name" value="ACETYLORNITHINE DEACETYLASE"/>
    <property type="match status" value="1"/>
</dbReference>
<dbReference type="EC" id="3.5.1.16" evidence="11"/>
<dbReference type="PANTHER" id="PTHR43808:SF31">
    <property type="entry name" value="N-ACETYL-L-CITRULLINE DEACETYLASE"/>
    <property type="match status" value="1"/>
</dbReference>
<dbReference type="InterPro" id="IPR011650">
    <property type="entry name" value="Peptidase_M20_dimer"/>
</dbReference>
<evidence type="ECO:0000256" key="7">
    <source>
        <dbReference type="ARBA" id="ARBA00022801"/>
    </source>
</evidence>
<dbReference type="Proteomes" id="UP000073601">
    <property type="component" value="Unassembled WGS sequence"/>
</dbReference>
<dbReference type="PROSITE" id="PS00759">
    <property type="entry name" value="ARGE_DAPE_CPG2_2"/>
    <property type="match status" value="1"/>
</dbReference>
<dbReference type="NCBIfam" id="NF005710">
    <property type="entry name" value="PRK07522.1"/>
    <property type="match status" value="1"/>
</dbReference>
<keyword evidence="7 11" id="KW-0378">Hydrolase</keyword>
<dbReference type="PROSITE" id="PS00758">
    <property type="entry name" value="ARGE_DAPE_CPG2_1"/>
    <property type="match status" value="1"/>
</dbReference>
<name>A0A128FGA2_9GAMM</name>
<keyword evidence="3" id="KW-0963">Cytoplasm</keyword>
<evidence type="ECO:0000256" key="6">
    <source>
        <dbReference type="ARBA" id="ARBA00022723"/>
    </source>
</evidence>
<evidence type="ECO:0000256" key="3">
    <source>
        <dbReference type="ARBA" id="ARBA00022490"/>
    </source>
</evidence>
<dbReference type="GO" id="GO:0046872">
    <property type="term" value="F:metal ion binding"/>
    <property type="evidence" value="ECO:0007669"/>
    <property type="project" value="UniProtKB-KW"/>
</dbReference>
<dbReference type="Pfam" id="PF07687">
    <property type="entry name" value="M20_dimer"/>
    <property type="match status" value="1"/>
</dbReference>
<gene>
    <name evidence="11" type="primary">argE</name>
    <name evidence="11" type="ORF">GMA8713_03870</name>
</gene>
<dbReference type="GO" id="GO:0008777">
    <property type="term" value="F:acetylornithine deacetylase activity"/>
    <property type="evidence" value="ECO:0007669"/>
    <property type="project" value="UniProtKB-EC"/>
</dbReference>
<evidence type="ECO:0000313" key="12">
    <source>
        <dbReference type="Proteomes" id="UP000073601"/>
    </source>
</evidence>
<evidence type="ECO:0000256" key="2">
    <source>
        <dbReference type="ARBA" id="ARBA00005691"/>
    </source>
</evidence>
<dbReference type="NCBIfam" id="TIGR01892">
    <property type="entry name" value="AcOrn-deacetyl"/>
    <property type="match status" value="1"/>
</dbReference>
<dbReference type="AlphaFoldDB" id="A0A128FGA2"/>
<dbReference type="EMBL" id="FIZY01000045">
    <property type="protein sequence ID" value="CZF85837.1"/>
    <property type="molecule type" value="Genomic_DNA"/>
</dbReference>
<evidence type="ECO:0000256" key="5">
    <source>
        <dbReference type="ARBA" id="ARBA00022605"/>
    </source>
</evidence>
<keyword evidence="6" id="KW-0479">Metal-binding</keyword>
<keyword evidence="4" id="KW-0055">Arginine biosynthesis</keyword>
<organism evidence="11 12">
    <name type="scientific">Grimontia marina</name>
    <dbReference type="NCBI Taxonomy" id="646534"/>
    <lineage>
        <taxon>Bacteria</taxon>
        <taxon>Pseudomonadati</taxon>
        <taxon>Pseudomonadota</taxon>
        <taxon>Gammaproteobacteria</taxon>
        <taxon>Vibrionales</taxon>
        <taxon>Vibrionaceae</taxon>
        <taxon>Grimontia</taxon>
    </lineage>
</organism>
<reference evidence="12" key="1">
    <citation type="submission" date="2016-02" db="EMBL/GenBank/DDBJ databases">
        <authorList>
            <person name="Rodrigo-Torres Lidia"/>
            <person name="Arahal R.David."/>
        </authorList>
    </citation>
    <scope>NUCLEOTIDE SEQUENCE [LARGE SCALE GENOMIC DNA]</scope>
    <source>
        <strain evidence="12">CECT 8713</strain>
    </source>
</reference>
<dbReference type="Pfam" id="PF01546">
    <property type="entry name" value="Peptidase_M20"/>
    <property type="match status" value="1"/>
</dbReference>
<dbReference type="Gene3D" id="3.30.70.360">
    <property type="match status" value="1"/>
</dbReference>
<keyword evidence="5" id="KW-0028">Amino-acid biosynthesis</keyword>
<keyword evidence="12" id="KW-1185">Reference proteome</keyword>
<dbReference type="InterPro" id="IPR050072">
    <property type="entry name" value="Peptidase_M20A"/>
</dbReference>
<dbReference type="InterPro" id="IPR001261">
    <property type="entry name" value="ArgE/DapE_CS"/>
</dbReference>
<evidence type="ECO:0000313" key="11">
    <source>
        <dbReference type="EMBL" id="CZF85837.1"/>
    </source>
</evidence>
<feature type="domain" description="Peptidase M20 dimerisation" evidence="10">
    <location>
        <begin position="172"/>
        <end position="283"/>
    </location>
</feature>
<evidence type="ECO:0000256" key="1">
    <source>
        <dbReference type="ARBA" id="ARBA00001947"/>
    </source>
</evidence>
<dbReference type="RefSeq" id="WP_062713259.1">
    <property type="nucleotide sequence ID" value="NZ_CAWRCI010000045.1"/>
</dbReference>
<dbReference type="InterPro" id="IPR002933">
    <property type="entry name" value="Peptidase_M20"/>
</dbReference>
<keyword evidence="9" id="KW-0170">Cobalt</keyword>
<dbReference type="CDD" id="cd03894">
    <property type="entry name" value="M20_ArgE"/>
    <property type="match status" value="1"/>
</dbReference>
<protein>
    <submittedName>
        <fullName evidence="11">Acetylornithine deacetylase</fullName>
        <ecNumber evidence="11">3.5.1.16</ecNumber>
    </submittedName>
</protein>